<dbReference type="NCBIfam" id="NF004689">
    <property type="entry name" value="PRK06031.1"/>
    <property type="match status" value="1"/>
</dbReference>
<keyword evidence="4" id="KW-1185">Reference proteome</keyword>
<feature type="domain" description="Phosphoribosyltransferase" evidence="2">
    <location>
        <begin position="72"/>
        <end position="185"/>
    </location>
</feature>
<accession>D5RTB4</accession>
<dbReference type="InterPro" id="IPR000836">
    <property type="entry name" value="PRTase_dom"/>
</dbReference>
<evidence type="ECO:0000259" key="2">
    <source>
        <dbReference type="Pfam" id="PF00156"/>
    </source>
</evidence>
<dbReference type="RefSeq" id="WP_007003356.1">
    <property type="nucleotide sequence ID" value="NZ_GG770777.1"/>
</dbReference>
<dbReference type="HOGENOM" id="CLU_073912_0_0_5"/>
<dbReference type="SUPFAM" id="SSF53271">
    <property type="entry name" value="PRTase-like"/>
    <property type="match status" value="1"/>
</dbReference>
<dbReference type="CDD" id="cd06223">
    <property type="entry name" value="PRTases_typeI"/>
    <property type="match status" value="1"/>
</dbReference>
<proteinExistence type="predicted"/>
<protein>
    <submittedName>
        <fullName evidence="3">Phosphoribosyl transferase domain protein</fullName>
    </submittedName>
</protein>
<dbReference type="GO" id="GO:0016740">
    <property type="term" value="F:transferase activity"/>
    <property type="evidence" value="ECO:0007669"/>
    <property type="project" value="UniProtKB-KW"/>
</dbReference>
<keyword evidence="3" id="KW-0808">Transferase</keyword>
<dbReference type="Proteomes" id="UP000005324">
    <property type="component" value="Unassembled WGS sequence"/>
</dbReference>
<sequence length="231" mass="24510">MDHWQGFEPPSEAPAWTGSYPAPMPDGRALRLPLRDYGAIAVTGFIANQASFAVLRPMVGWMAAAALPLGAEVVVGLPTLGHVFGGAVAEALGHPNWVAPGYSRKNWYDPALSVPTTSSTSPDARRMWLDPRLLPRLAGRRVLLVDDVISTGSSALAGLSLLRLAGVEPVGLCVAMAQGDRWRPDWPESIPVAAAFATPLFRRVPAGWAPDAATLPPALLLPPRFDGALKN</sequence>
<dbReference type="AlphaFoldDB" id="D5RTB4"/>
<dbReference type="PANTHER" id="PTHR43218">
    <property type="entry name" value="PHOSPHORIBOSYLTRANSFERASE-RELATED"/>
    <property type="match status" value="1"/>
</dbReference>
<dbReference type="InterPro" id="IPR029057">
    <property type="entry name" value="PRTase-like"/>
</dbReference>
<dbReference type="Gene3D" id="3.40.50.2020">
    <property type="match status" value="1"/>
</dbReference>
<evidence type="ECO:0000256" key="1">
    <source>
        <dbReference type="SAM" id="MobiDB-lite"/>
    </source>
</evidence>
<dbReference type="OrthoDB" id="7060065at2"/>
<dbReference type="PANTHER" id="PTHR43218:SF1">
    <property type="entry name" value="PHOSPHORIBOSYLTRANSFERASE"/>
    <property type="match status" value="1"/>
</dbReference>
<gene>
    <name evidence="3" type="ORF">HMPREF0731_4326</name>
</gene>
<dbReference type="EMBL" id="ADVL01000785">
    <property type="protein sequence ID" value="EFH09457.1"/>
    <property type="molecule type" value="Genomic_DNA"/>
</dbReference>
<organism evidence="3 4">
    <name type="scientific">Pseudoroseomonas cervicalis ATCC 49957</name>
    <dbReference type="NCBI Taxonomy" id="525371"/>
    <lineage>
        <taxon>Bacteria</taxon>
        <taxon>Pseudomonadati</taxon>
        <taxon>Pseudomonadota</taxon>
        <taxon>Alphaproteobacteria</taxon>
        <taxon>Acetobacterales</taxon>
        <taxon>Roseomonadaceae</taxon>
        <taxon>Roseomonas</taxon>
    </lineage>
</organism>
<evidence type="ECO:0000313" key="4">
    <source>
        <dbReference type="Proteomes" id="UP000005324"/>
    </source>
</evidence>
<feature type="region of interest" description="Disordered" evidence="1">
    <location>
        <begin position="1"/>
        <end position="20"/>
    </location>
</feature>
<dbReference type="Pfam" id="PF00156">
    <property type="entry name" value="Pribosyltran"/>
    <property type="match status" value="1"/>
</dbReference>
<evidence type="ECO:0000313" key="3">
    <source>
        <dbReference type="EMBL" id="EFH09457.1"/>
    </source>
</evidence>
<name>D5RTB4_9PROT</name>
<comment type="caution">
    <text evidence="3">The sequence shown here is derived from an EMBL/GenBank/DDBJ whole genome shotgun (WGS) entry which is preliminary data.</text>
</comment>
<reference evidence="3 4" key="1">
    <citation type="submission" date="2010-04" db="EMBL/GenBank/DDBJ databases">
        <authorList>
            <person name="Qin X."/>
            <person name="Bachman B."/>
            <person name="Battles P."/>
            <person name="Bell A."/>
            <person name="Bess C."/>
            <person name="Bickham C."/>
            <person name="Chaboub L."/>
            <person name="Chen D."/>
            <person name="Coyle M."/>
            <person name="Deiros D.R."/>
            <person name="Dinh H."/>
            <person name="Forbes L."/>
            <person name="Fowler G."/>
            <person name="Francisco L."/>
            <person name="Fu Q."/>
            <person name="Gubbala S."/>
            <person name="Hale W."/>
            <person name="Han Y."/>
            <person name="Hemphill L."/>
            <person name="Highlander S.K."/>
            <person name="Hirani K."/>
            <person name="Hogues M."/>
            <person name="Jackson L."/>
            <person name="Jakkamsetti A."/>
            <person name="Javaid M."/>
            <person name="Jiang H."/>
            <person name="Korchina V."/>
            <person name="Kovar C."/>
            <person name="Lara F."/>
            <person name="Lee S."/>
            <person name="Mata R."/>
            <person name="Mathew T."/>
            <person name="Moen C."/>
            <person name="Morales K."/>
            <person name="Munidasa M."/>
            <person name="Nazareth L."/>
            <person name="Ngo R."/>
            <person name="Nguyen L."/>
            <person name="Okwuonu G."/>
            <person name="Ongeri F."/>
            <person name="Patil S."/>
            <person name="Petrosino J."/>
            <person name="Pham C."/>
            <person name="Pham P."/>
            <person name="Pu L.-L."/>
            <person name="Puazo M."/>
            <person name="Raj R."/>
            <person name="Reid J."/>
            <person name="Rouhana J."/>
            <person name="Saada N."/>
            <person name="Shang Y."/>
            <person name="Simmons D."/>
            <person name="Thornton R."/>
            <person name="Warren J."/>
            <person name="Weissenberger G."/>
            <person name="Zhang J."/>
            <person name="Zhang L."/>
            <person name="Zhou C."/>
            <person name="Zhu D."/>
            <person name="Muzny D."/>
            <person name="Worley K."/>
            <person name="Gibbs R."/>
        </authorList>
    </citation>
    <scope>NUCLEOTIDE SEQUENCE [LARGE SCALE GENOMIC DNA]</scope>
    <source>
        <strain evidence="3 4">ATCC 49957</strain>
    </source>
</reference>